<organism evidence="1">
    <name type="scientific">Anguilla anguilla</name>
    <name type="common">European freshwater eel</name>
    <name type="synonym">Muraena anguilla</name>
    <dbReference type="NCBI Taxonomy" id="7936"/>
    <lineage>
        <taxon>Eukaryota</taxon>
        <taxon>Metazoa</taxon>
        <taxon>Chordata</taxon>
        <taxon>Craniata</taxon>
        <taxon>Vertebrata</taxon>
        <taxon>Euteleostomi</taxon>
        <taxon>Actinopterygii</taxon>
        <taxon>Neopterygii</taxon>
        <taxon>Teleostei</taxon>
        <taxon>Anguilliformes</taxon>
        <taxon>Anguillidae</taxon>
        <taxon>Anguilla</taxon>
    </lineage>
</organism>
<protein>
    <submittedName>
        <fullName evidence="1">Uncharacterized protein</fullName>
    </submittedName>
</protein>
<proteinExistence type="predicted"/>
<dbReference type="EMBL" id="GBXM01075115">
    <property type="protein sequence ID" value="JAH33462.1"/>
    <property type="molecule type" value="Transcribed_RNA"/>
</dbReference>
<accession>A0A0E9RX51</accession>
<sequence length="33" mass="3626">MKENLALVLQPHDTHGRKCQKPQVSLCPVVKGA</sequence>
<reference evidence="1" key="1">
    <citation type="submission" date="2014-11" db="EMBL/GenBank/DDBJ databases">
        <authorList>
            <person name="Amaro Gonzalez C."/>
        </authorList>
    </citation>
    <scope>NUCLEOTIDE SEQUENCE</scope>
</reference>
<name>A0A0E9RX51_ANGAN</name>
<evidence type="ECO:0000313" key="1">
    <source>
        <dbReference type="EMBL" id="JAH33462.1"/>
    </source>
</evidence>
<reference evidence="1" key="2">
    <citation type="journal article" date="2015" name="Fish Shellfish Immunol.">
        <title>Early steps in the European eel (Anguilla anguilla)-Vibrio vulnificus interaction in the gills: Role of the RtxA13 toxin.</title>
        <authorList>
            <person name="Callol A."/>
            <person name="Pajuelo D."/>
            <person name="Ebbesson L."/>
            <person name="Teles M."/>
            <person name="MacKenzie S."/>
            <person name="Amaro C."/>
        </authorList>
    </citation>
    <scope>NUCLEOTIDE SEQUENCE</scope>
</reference>
<dbReference type="AlphaFoldDB" id="A0A0E9RX51"/>